<evidence type="ECO:0000313" key="5">
    <source>
        <dbReference type="Proteomes" id="UP000799118"/>
    </source>
</evidence>
<feature type="domain" description="C2H2-type" evidence="3">
    <location>
        <begin position="238"/>
        <end position="266"/>
    </location>
</feature>
<gene>
    <name evidence="4" type="ORF">BT96DRAFT_342950</name>
</gene>
<dbReference type="AlphaFoldDB" id="A0A6A4GZT2"/>
<feature type="compositionally biased region" description="Polar residues" evidence="2">
    <location>
        <begin position="128"/>
        <end position="140"/>
    </location>
</feature>
<dbReference type="EMBL" id="ML769656">
    <property type="protein sequence ID" value="KAE9390487.1"/>
    <property type="molecule type" value="Genomic_DNA"/>
</dbReference>
<dbReference type="Gene3D" id="3.30.160.60">
    <property type="entry name" value="Classic Zinc Finger"/>
    <property type="match status" value="1"/>
</dbReference>
<feature type="region of interest" description="Disordered" evidence="2">
    <location>
        <begin position="115"/>
        <end position="165"/>
    </location>
</feature>
<dbReference type="PROSITE" id="PS50157">
    <property type="entry name" value="ZINC_FINGER_C2H2_2"/>
    <property type="match status" value="2"/>
</dbReference>
<proteinExistence type="predicted"/>
<organism evidence="4 5">
    <name type="scientific">Gymnopus androsaceus JB14</name>
    <dbReference type="NCBI Taxonomy" id="1447944"/>
    <lineage>
        <taxon>Eukaryota</taxon>
        <taxon>Fungi</taxon>
        <taxon>Dikarya</taxon>
        <taxon>Basidiomycota</taxon>
        <taxon>Agaricomycotina</taxon>
        <taxon>Agaricomycetes</taxon>
        <taxon>Agaricomycetidae</taxon>
        <taxon>Agaricales</taxon>
        <taxon>Marasmiineae</taxon>
        <taxon>Omphalotaceae</taxon>
        <taxon>Gymnopus</taxon>
    </lineage>
</organism>
<keyword evidence="1" id="KW-0863">Zinc-finger</keyword>
<accession>A0A6A4GZT2</accession>
<evidence type="ECO:0000259" key="3">
    <source>
        <dbReference type="PROSITE" id="PS50157"/>
    </source>
</evidence>
<evidence type="ECO:0000256" key="2">
    <source>
        <dbReference type="SAM" id="MobiDB-lite"/>
    </source>
</evidence>
<name>A0A6A4GZT2_9AGAR</name>
<dbReference type="OrthoDB" id="3258262at2759"/>
<protein>
    <recommendedName>
        <fullName evidence="3">C2H2-type domain-containing protein</fullName>
    </recommendedName>
</protein>
<feature type="domain" description="C2H2-type" evidence="3">
    <location>
        <begin position="194"/>
        <end position="223"/>
    </location>
</feature>
<dbReference type="GO" id="GO:0008270">
    <property type="term" value="F:zinc ion binding"/>
    <property type="evidence" value="ECO:0007669"/>
    <property type="project" value="UniProtKB-KW"/>
</dbReference>
<keyword evidence="5" id="KW-1185">Reference proteome</keyword>
<evidence type="ECO:0000313" key="4">
    <source>
        <dbReference type="EMBL" id="KAE9390487.1"/>
    </source>
</evidence>
<keyword evidence="1" id="KW-0862">Zinc</keyword>
<evidence type="ECO:0000256" key="1">
    <source>
        <dbReference type="PROSITE-ProRule" id="PRU00042"/>
    </source>
</evidence>
<reference evidence="4" key="1">
    <citation type="journal article" date="2019" name="Environ. Microbiol.">
        <title>Fungal ecological strategies reflected in gene transcription - a case study of two litter decomposers.</title>
        <authorList>
            <person name="Barbi F."/>
            <person name="Kohler A."/>
            <person name="Barry K."/>
            <person name="Baskaran P."/>
            <person name="Daum C."/>
            <person name="Fauchery L."/>
            <person name="Ihrmark K."/>
            <person name="Kuo A."/>
            <person name="LaButti K."/>
            <person name="Lipzen A."/>
            <person name="Morin E."/>
            <person name="Grigoriev I.V."/>
            <person name="Henrissat B."/>
            <person name="Lindahl B."/>
            <person name="Martin F."/>
        </authorList>
    </citation>
    <scope>NUCLEOTIDE SEQUENCE</scope>
    <source>
        <strain evidence="4">JB14</strain>
    </source>
</reference>
<dbReference type="InterPro" id="IPR013087">
    <property type="entry name" value="Znf_C2H2_type"/>
</dbReference>
<sequence>MPQCSSLALALEDVADLKHQKKRHALFVPSKLNLAADFQRQALEEEDDYSTWEFSAPVEPFIKRRPRVTANAVISPAQKIARKFRAITTMTAAQQVAHQYRTGLKIDLDLGESTATSSRSSSIEPSTLVGSGSDSWLGSSNDEKDLETQCSMAEPPVEEPKLRHSESRVGALAEAADEAIQEAISLGLTPDARIVCPREECRATLPNANALAFHIAIHDIEKPTKVSPPLPRIILGPYFCPDCDKAFTKRQDLNAHICPSRSRSVPSSPIFATFHHVLARITSLD</sequence>
<dbReference type="Proteomes" id="UP000799118">
    <property type="component" value="Unassembled WGS sequence"/>
</dbReference>
<feature type="compositionally biased region" description="Low complexity" evidence="2">
    <location>
        <begin position="115"/>
        <end position="127"/>
    </location>
</feature>
<keyword evidence="1" id="KW-0479">Metal-binding</keyword>
<dbReference type="PROSITE" id="PS00028">
    <property type="entry name" value="ZINC_FINGER_C2H2_1"/>
    <property type="match status" value="1"/>
</dbReference>